<evidence type="ECO:0000313" key="2">
    <source>
        <dbReference type="EMBL" id="ERN17432.1"/>
    </source>
</evidence>
<gene>
    <name evidence="2" type="ORF">AMTR_s00037p00230540</name>
</gene>
<evidence type="ECO:0000313" key="3">
    <source>
        <dbReference type="Proteomes" id="UP000017836"/>
    </source>
</evidence>
<dbReference type="HOGENOM" id="CLU_2674382_0_0_1"/>
<dbReference type="Pfam" id="PF17921">
    <property type="entry name" value="Integrase_H2C2"/>
    <property type="match status" value="1"/>
</dbReference>
<name>U5D7N4_AMBTC</name>
<dbReference type="Gramene" id="ERN17432">
    <property type="protein sequence ID" value="ERN17432"/>
    <property type="gene ID" value="AMTR_s00037p00230540"/>
</dbReference>
<keyword evidence="3" id="KW-1185">Reference proteome</keyword>
<proteinExistence type="predicted"/>
<dbReference type="eggNOG" id="ENOG502T1Q7">
    <property type="taxonomic scope" value="Eukaryota"/>
</dbReference>
<dbReference type="InterPro" id="IPR041588">
    <property type="entry name" value="Integrase_H2C2"/>
</dbReference>
<dbReference type="Gene3D" id="1.10.340.70">
    <property type="match status" value="1"/>
</dbReference>
<evidence type="ECO:0000259" key="1">
    <source>
        <dbReference type="Pfam" id="PF17921"/>
    </source>
</evidence>
<dbReference type="AlphaFoldDB" id="U5D7N4"/>
<sequence length="75" mass="8916">MKHDPMAKKLIDIVRKGKTKRLWIEDDLLYTKGRRIYVPKWSNQRRTLVRECHGTKWAGHPGQRCTCALLESAYY</sequence>
<organism evidence="2 3">
    <name type="scientific">Amborella trichopoda</name>
    <dbReference type="NCBI Taxonomy" id="13333"/>
    <lineage>
        <taxon>Eukaryota</taxon>
        <taxon>Viridiplantae</taxon>
        <taxon>Streptophyta</taxon>
        <taxon>Embryophyta</taxon>
        <taxon>Tracheophyta</taxon>
        <taxon>Spermatophyta</taxon>
        <taxon>Magnoliopsida</taxon>
        <taxon>Amborellales</taxon>
        <taxon>Amborellaceae</taxon>
        <taxon>Amborella</taxon>
    </lineage>
</organism>
<protein>
    <recommendedName>
        <fullName evidence="1">Integrase zinc-binding domain-containing protein</fullName>
    </recommendedName>
</protein>
<dbReference type="Proteomes" id="UP000017836">
    <property type="component" value="Unassembled WGS sequence"/>
</dbReference>
<feature type="domain" description="Integrase zinc-binding" evidence="1">
    <location>
        <begin position="43"/>
        <end position="75"/>
    </location>
</feature>
<reference evidence="3" key="1">
    <citation type="journal article" date="2013" name="Science">
        <title>The Amborella genome and the evolution of flowering plants.</title>
        <authorList>
            <consortium name="Amborella Genome Project"/>
        </authorList>
    </citation>
    <scope>NUCLEOTIDE SEQUENCE [LARGE SCALE GENOMIC DNA]</scope>
</reference>
<accession>U5D7N4</accession>
<dbReference type="EMBL" id="KI392350">
    <property type="protein sequence ID" value="ERN17432.1"/>
    <property type="molecule type" value="Genomic_DNA"/>
</dbReference>